<dbReference type="EMBL" id="BSDD01000007">
    <property type="protein sequence ID" value="GLH71424.1"/>
    <property type="molecule type" value="Genomic_DNA"/>
</dbReference>
<evidence type="ECO:0000313" key="4">
    <source>
        <dbReference type="Proteomes" id="UP001165089"/>
    </source>
</evidence>
<dbReference type="RefSeq" id="WP_285727728.1">
    <property type="nucleotide sequence ID" value="NZ_BSDD01000007.1"/>
</dbReference>
<comment type="caution">
    <text evidence="3">The sequence shown here is derived from an EMBL/GenBank/DDBJ whole genome shotgun (WGS) entry which is preliminary data.</text>
</comment>
<keyword evidence="4" id="KW-1185">Reference proteome</keyword>
<organism evidence="3 4">
    <name type="scientific">Geothrix rubra</name>
    <dbReference type="NCBI Taxonomy" id="2927977"/>
    <lineage>
        <taxon>Bacteria</taxon>
        <taxon>Pseudomonadati</taxon>
        <taxon>Acidobacteriota</taxon>
        <taxon>Holophagae</taxon>
        <taxon>Holophagales</taxon>
        <taxon>Holophagaceae</taxon>
        <taxon>Geothrix</taxon>
    </lineage>
</organism>
<sequence length="737" mass="82020">MHTPVPTKIPGSPARLILAALLACISLLAGPAPEAGGRRLLHPFRTDQPPVLDGRLDDPVWQHASSVTGFQTFIPEFGHPQQEKTVAYMAYDRDNLYFAFRCFDPHPEKIKASVAKRDDMVRDDFICINLDTFDDQQSLYAFYVNPLGIQGDSRFASGKEDFSVDLVWDSAGRIDAEGYAVEVRIPLKSIRYNQGDKVRMSVFFERCISRRQEHGSYPAMDAARGYAFLPQMAPMEFVGLARPTILELLPSFTYSQKHLRQNGAFVKEPDTRDWGLTAKYGLTPSLILDATLNPDFSQVEADAGQIDANLRYGLYFPEKRPFFLEGSETFNVGATSTGALQTVVHTRTIQDPKAGFKLTGKVGAENTLAALYATDAPLPPPDAGPDAPRPPDARFTILRYKRTTTEDGYLGAFFTERAQDTRVNRVAGPDGQIRLSPSGMLSFHAFGSSTRQGPDLESLDGHALGLEYLYDTSRLGISAAAHEVSQHFENDTGYLTRTGLASGSLSVTPKVYPASSWLRRVDWNGTVSVLEDEPSGLLEHDHSIGVTGILQGNAALSLALHDATEVFLGQRFRTDGFNLSARDQFTKAFSLQATYRQGKAIRYTADPFQGTGSQASASAICQPTENLNLELDWSHADLFREDTGAKVYDYHIYRSRLTYQVNASLYFRGIVEYNAFHRQLLADLLAAYTYIPGTVVYLGYGSLYKQQAWQDGVYRDARGFLEMQRGLFFKASYLWRR</sequence>
<dbReference type="CDD" id="cd09618">
    <property type="entry name" value="CBM9_like_2"/>
    <property type="match status" value="1"/>
</dbReference>
<feature type="domain" description="Carbohydrate-binding" evidence="1">
    <location>
        <begin position="52"/>
        <end position="197"/>
    </location>
</feature>
<dbReference type="Pfam" id="PF06452">
    <property type="entry name" value="CBM9_1"/>
    <property type="match status" value="1"/>
</dbReference>
<gene>
    <name evidence="3" type="ORF">GETHPA_29580</name>
</gene>
<dbReference type="Proteomes" id="UP001165089">
    <property type="component" value="Unassembled WGS sequence"/>
</dbReference>
<dbReference type="InterPro" id="IPR010502">
    <property type="entry name" value="Carb-bd_dom_fam9"/>
</dbReference>
<reference evidence="3 4" key="1">
    <citation type="journal article" date="2023" name="Antonie Van Leeuwenhoek">
        <title>Mesoterricola silvestris gen. nov., sp. nov., Mesoterricola sediminis sp. nov., Geothrix oryzae sp. nov., Geothrix edaphica sp. nov., Geothrix rubra sp. nov., and Geothrix limicola sp. nov., six novel members of Acidobacteriota isolated from soils.</title>
        <authorList>
            <person name="Itoh H."/>
            <person name="Sugisawa Y."/>
            <person name="Mise K."/>
            <person name="Xu Z."/>
            <person name="Kuniyasu M."/>
            <person name="Ushijima N."/>
            <person name="Kawano K."/>
            <person name="Kobayashi E."/>
            <person name="Shiratori Y."/>
            <person name="Masuda Y."/>
            <person name="Senoo K."/>
        </authorList>
    </citation>
    <scope>NUCLEOTIDE SEQUENCE [LARGE SCALE GENOMIC DNA]</scope>
    <source>
        <strain evidence="3 4">Red803</strain>
    </source>
</reference>
<evidence type="ECO:0000259" key="1">
    <source>
        <dbReference type="Pfam" id="PF06452"/>
    </source>
</evidence>
<accession>A0ABQ5Q9C0</accession>
<proteinExistence type="predicted"/>
<dbReference type="SUPFAM" id="SSF49344">
    <property type="entry name" value="CBD9-like"/>
    <property type="match status" value="1"/>
</dbReference>
<evidence type="ECO:0000313" key="3">
    <source>
        <dbReference type="EMBL" id="GLH71424.1"/>
    </source>
</evidence>
<feature type="domain" description="DUF5916" evidence="2">
    <location>
        <begin position="243"/>
        <end position="333"/>
    </location>
</feature>
<evidence type="ECO:0008006" key="5">
    <source>
        <dbReference type="Google" id="ProtNLM"/>
    </source>
</evidence>
<name>A0ABQ5Q9C0_9BACT</name>
<evidence type="ECO:0000259" key="2">
    <source>
        <dbReference type="Pfam" id="PF19313"/>
    </source>
</evidence>
<dbReference type="Gene3D" id="2.60.40.1190">
    <property type="match status" value="1"/>
</dbReference>
<dbReference type="Pfam" id="PF19313">
    <property type="entry name" value="DUF5916"/>
    <property type="match status" value="1"/>
</dbReference>
<dbReference type="InterPro" id="IPR045670">
    <property type="entry name" value="DUF5916"/>
</dbReference>
<protein>
    <recommendedName>
        <fullName evidence="5">Carbohydrate binding family 9 domain-containing protein</fullName>
    </recommendedName>
</protein>